<dbReference type="AlphaFoldDB" id="A0A5C4VG94"/>
<organism evidence="1 2">
    <name type="scientific">Nonomuraea phyllanthi</name>
    <dbReference type="NCBI Taxonomy" id="2219224"/>
    <lineage>
        <taxon>Bacteria</taxon>
        <taxon>Bacillati</taxon>
        <taxon>Actinomycetota</taxon>
        <taxon>Actinomycetes</taxon>
        <taxon>Streptosporangiales</taxon>
        <taxon>Streptosporangiaceae</taxon>
        <taxon>Nonomuraea</taxon>
    </lineage>
</organism>
<dbReference type="EMBL" id="VDLX02000023">
    <property type="protein sequence ID" value="KAB8188812.1"/>
    <property type="molecule type" value="Genomic_DNA"/>
</dbReference>
<proteinExistence type="predicted"/>
<comment type="caution">
    <text evidence="1">The sequence shown here is derived from an EMBL/GenBank/DDBJ whole genome shotgun (WGS) entry which is preliminary data.</text>
</comment>
<gene>
    <name evidence="1" type="ORF">FH608_042805</name>
</gene>
<name>A0A5C4VG94_9ACTN</name>
<accession>A0A5C4VG94</accession>
<keyword evidence="2" id="KW-1185">Reference proteome</keyword>
<evidence type="ECO:0000313" key="1">
    <source>
        <dbReference type="EMBL" id="KAB8188812.1"/>
    </source>
</evidence>
<dbReference type="Proteomes" id="UP000312512">
    <property type="component" value="Unassembled WGS sequence"/>
</dbReference>
<sequence length="93" mass="9881">MIIAAPPITAATTPPSALAVAFWHVSVVTLSSVLIVHTCSGSVYAAMGFVSNALPRVSNAAMNAIAATSPRMMRKSVIIAELYRLRRNRLLSK</sequence>
<reference evidence="1 2" key="1">
    <citation type="submission" date="2019-10" db="EMBL/GenBank/DDBJ databases">
        <title>Nonomuraea sp. nov., isolated from Phyllanthus amarus.</title>
        <authorList>
            <person name="Klykleung N."/>
            <person name="Tanasupawat S."/>
        </authorList>
    </citation>
    <scope>NUCLEOTIDE SEQUENCE [LARGE SCALE GENOMIC DNA]</scope>
    <source>
        <strain evidence="1 2">PA1-10</strain>
    </source>
</reference>
<evidence type="ECO:0000313" key="2">
    <source>
        <dbReference type="Proteomes" id="UP000312512"/>
    </source>
</evidence>
<protein>
    <submittedName>
        <fullName evidence="1">Uncharacterized protein</fullName>
    </submittedName>
</protein>